<protein>
    <recommendedName>
        <fullName evidence="2">DUF3500 domain-containing protein</fullName>
    </recommendedName>
</protein>
<organism evidence="1">
    <name type="scientific">marine metagenome</name>
    <dbReference type="NCBI Taxonomy" id="408172"/>
    <lineage>
        <taxon>unclassified sequences</taxon>
        <taxon>metagenomes</taxon>
        <taxon>ecological metagenomes</taxon>
    </lineage>
</organism>
<evidence type="ECO:0000313" key="1">
    <source>
        <dbReference type="EMBL" id="SVD80399.1"/>
    </source>
</evidence>
<name>A0A382YBQ1_9ZZZZ</name>
<dbReference type="InterPro" id="IPR021889">
    <property type="entry name" value="DUF3500"/>
</dbReference>
<feature type="non-terminal residue" evidence="1">
    <location>
        <position position="158"/>
    </location>
</feature>
<gene>
    <name evidence="1" type="ORF">METZ01_LOCUS433253</name>
</gene>
<sequence>VAEHTHHHQHEVTPLIIPALETVEEMSKACVRFLETLSPALRRKAEIPFDQGERLRWHFVPIDMFERKGVLIQEMSQKQQDSAFKLLETGLSKKGYQKATAIINLETILGDIEREQGTYNHPRGPELYFFTVFGDPDGRQPWGWRVEGHHVSLHFTIV</sequence>
<reference evidence="1" key="1">
    <citation type="submission" date="2018-05" db="EMBL/GenBank/DDBJ databases">
        <authorList>
            <person name="Lanie J.A."/>
            <person name="Ng W.-L."/>
            <person name="Kazmierczak K.M."/>
            <person name="Andrzejewski T.M."/>
            <person name="Davidsen T.M."/>
            <person name="Wayne K.J."/>
            <person name="Tettelin H."/>
            <person name="Glass J.I."/>
            <person name="Rusch D."/>
            <person name="Podicherti R."/>
            <person name="Tsui H.-C.T."/>
            <person name="Winkler M.E."/>
        </authorList>
    </citation>
    <scope>NUCLEOTIDE SEQUENCE</scope>
</reference>
<dbReference type="EMBL" id="UINC01174332">
    <property type="protein sequence ID" value="SVD80399.1"/>
    <property type="molecule type" value="Genomic_DNA"/>
</dbReference>
<dbReference type="Pfam" id="PF12006">
    <property type="entry name" value="DUF3500"/>
    <property type="match status" value="1"/>
</dbReference>
<accession>A0A382YBQ1</accession>
<feature type="non-terminal residue" evidence="1">
    <location>
        <position position="1"/>
    </location>
</feature>
<proteinExistence type="predicted"/>
<dbReference type="PANTHER" id="PTHR37489">
    <property type="entry name" value="DUF3500 DOMAIN-CONTAINING PROTEIN"/>
    <property type="match status" value="1"/>
</dbReference>
<evidence type="ECO:0008006" key="2">
    <source>
        <dbReference type="Google" id="ProtNLM"/>
    </source>
</evidence>
<dbReference type="PANTHER" id="PTHR37489:SF1">
    <property type="entry name" value="DUF3500 DOMAIN-CONTAINING PROTEIN"/>
    <property type="match status" value="1"/>
</dbReference>
<dbReference type="AlphaFoldDB" id="A0A382YBQ1"/>